<dbReference type="InterPro" id="IPR045495">
    <property type="entry name" value="PI4K_N"/>
</dbReference>
<dbReference type="InterPro" id="IPR015433">
    <property type="entry name" value="PI3/4_kinase"/>
</dbReference>
<feature type="domain" description="PI4-kinase N-terminal" evidence="3">
    <location>
        <begin position="140"/>
        <end position="283"/>
    </location>
</feature>
<reference evidence="4" key="1">
    <citation type="journal article" date="2021" name="Front. Plant Sci.">
        <title>Chromosome-Scale Genome Assembly for Chinese Sour Jujube and Insights Into Its Genome Evolution and Domestication Signature.</title>
        <authorList>
            <person name="Shen L.-Y."/>
            <person name="Luo H."/>
            <person name="Wang X.-L."/>
            <person name="Wang X.-M."/>
            <person name="Qiu X.-J."/>
            <person name="Liu H."/>
            <person name="Zhou S.-S."/>
            <person name="Jia K.-H."/>
            <person name="Nie S."/>
            <person name="Bao Y.-T."/>
            <person name="Zhang R.-G."/>
            <person name="Yun Q.-Z."/>
            <person name="Chai Y.-H."/>
            <person name="Lu J.-Y."/>
            <person name="Li Y."/>
            <person name="Zhao S.-W."/>
            <person name="Mao J.-F."/>
            <person name="Jia S.-G."/>
            <person name="Mao Y.-M."/>
        </authorList>
    </citation>
    <scope>NUCLEOTIDE SEQUENCE</scope>
    <source>
        <strain evidence="4">AT0</strain>
        <tissue evidence="4">Leaf</tissue>
    </source>
</reference>
<dbReference type="InterPro" id="IPR011009">
    <property type="entry name" value="Kinase-like_dom_sf"/>
</dbReference>
<evidence type="ECO:0000259" key="3">
    <source>
        <dbReference type="Pfam" id="PF19274"/>
    </source>
</evidence>
<feature type="transmembrane region" description="Helical" evidence="2">
    <location>
        <begin position="136"/>
        <end position="155"/>
    </location>
</feature>
<gene>
    <name evidence="4" type="ORF">FEM48_Zijuj12G0105500</name>
</gene>
<dbReference type="SUPFAM" id="SSF48371">
    <property type="entry name" value="ARM repeat"/>
    <property type="match status" value="1"/>
</dbReference>
<dbReference type="PANTHER" id="PTHR10048">
    <property type="entry name" value="PHOSPHATIDYLINOSITOL KINASE"/>
    <property type="match status" value="1"/>
</dbReference>
<dbReference type="EMBL" id="JAEACU010000012">
    <property type="protein sequence ID" value="KAH7512579.1"/>
    <property type="molecule type" value="Genomic_DNA"/>
</dbReference>
<comment type="caution">
    <text evidence="4">The sequence shown here is derived from an EMBL/GenBank/DDBJ whole genome shotgun (WGS) entry which is preliminary data.</text>
</comment>
<evidence type="ECO:0000256" key="2">
    <source>
        <dbReference type="SAM" id="Phobius"/>
    </source>
</evidence>
<feature type="domain" description="PI4-kinase N-terminal" evidence="3">
    <location>
        <begin position="53"/>
        <end position="100"/>
    </location>
</feature>
<dbReference type="GO" id="GO:0004430">
    <property type="term" value="F:1-phosphatidylinositol 4-kinase activity"/>
    <property type="evidence" value="ECO:0007669"/>
    <property type="project" value="TreeGrafter"/>
</dbReference>
<feature type="domain" description="PI4-kinase N-terminal" evidence="3">
    <location>
        <begin position="1"/>
        <end position="33"/>
    </location>
</feature>
<keyword evidence="2" id="KW-0472">Membrane</keyword>
<dbReference type="Pfam" id="PF19274">
    <property type="entry name" value="PI4K_N"/>
    <property type="match status" value="3"/>
</dbReference>
<proteinExistence type="inferred from homology"/>
<dbReference type="Proteomes" id="UP000813462">
    <property type="component" value="Unassembled WGS sequence"/>
</dbReference>
<dbReference type="GO" id="GO:0048015">
    <property type="term" value="P:phosphatidylinositol-mediated signaling"/>
    <property type="evidence" value="ECO:0007669"/>
    <property type="project" value="TreeGrafter"/>
</dbReference>
<dbReference type="InterPro" id="IPR016024">
    <property type="entry name" value="ARM-type_fold"/>
</dbReference>
<keyword evidence="2" id="KW-1133">Transmembrane helix</keyword>
<dbReference type="GO" id="GO:0046854">
    <property type="term" value="P:phosphatidylinositol phosphate biosynthetic process"/>
    <property type="evidence" value="ECO:0007669"/>
    <property type="project" value="InterPro"/>
</dbReference>
<dbReference type="Gene3D" id="3.30.1010.10">
    <property type="entry name" value="Phosphatidylinositol 3-kinase Catalytic Subunit, Chain A, domain 4"/>
    <property type="match status" value="1"/>
</dbReference>
<name>A0A978UCT6_ZIZJJ</name>
<dbReference type="GO" id="GO:0005737">
    <property type="term" value="C:cytoplasm"/>
    <property type="evidence" value="ECO:0007669"/>
    <property type="project" value="TreeGrafter"/>
</dbReference>
<dbReference type="AlphaFoldDB" id="A0A978UCT6"/>
<evidence type="ECO:0000313" key="4">
    <source>
        <dbReference type="EMBL" id="KAH7512579.1"/>
    </source>
</evidence>
<sequence>MQTANIPAVMAAAAAEAGADFGLTEAFNLEVLRQYRHSQRDGEVQPCWRNCWHKKDDSYNGILLAKFVRMLQQFVNISEKGGEVDKLRIRETCSQATALLQIWVLIHNQMQRASHNFSVFSVGVQLTFLPQMHWKLVFSFGLAAGTFFTIMLLGLKFCSCQSRGSLQNFKTGLQLLEDRIYRASLGWFAYEAECCGINSMNFSQSEAHSVSVFVHYISNDKSRCRPISDLKVRGLENGSTLVDVNHQYHPVWGPNGELCCGKRKEEAVTSDSFVIEVWAHPTKCKGKFPTHTFLKSEVTRLVQSRMLDICGIPKHCHIFLTPKAVDENSALLLQLPHWAACSITQALELLPPTYKGHPRAMAYVLRGKEAVSGKNTSFQELLPLVREHIIDGFSPEADSGIPLQSAAKVPIMITFNVVDRYGDHNDMKLQACIFKVGDDCRQVVLALQVISLLRDIFEADGISYVASLLRQAKDQHNGNVLVDKFWIRIGNLTRTLVLEQPVRAELQKMDLTIETSNTFFLNF</sequence>
<dbReference type="GO" id="GO:0005886">
    <property type="term" value="C:plasma membrane"/>
    <property type="evidence" value="ECO:0007669"/>
    <property type="project" value="TreeGrafter"/>
</dbReference>
<organism evidence="4 5">
    <name type="scientific">Ziziphus jujuba var. spinosa</name>
    <dbReference type="NCBI Taxonomy" id="714518"/>
    <lineage>
        <taxon>Eukaryota</taxon>
        <taxon>Viridiplantae</taxon>
        <taxon>Streptophyta</taxon>
        <taxon>Embryophyta</taxon>
        <taxon>Tracheophyta</taxon>
        <taxon>Spermatophyta</taxon>
        <taxon>Magnoliopsida</taxon>
        <taxon>eudicotyledons</taxon>
        <taxon>Gunneridae</taxon>
        <taxon>Pentapetalae</taxon>
        <taxon>rosids</taxon>
        <taxon>fabids</taxon>
        <taxon>Rosales</taxon>
        <taxon>Rhamnaceae</taxon>
        <taxon>Paliureae</taxon>
        <taxon>Ziziphus</taxon>
    </lineage>
</organism>
<accession>A0A978UCT6</accession>
<evidence type="ECO:0000313" key="5">
    <source>
        <dbReference type="Proteomes" id="UP000813462"/>
    </source>
</evidence>
<comment type="similarity">
    <text evidence="1">Belongs to the PI3/PI4-kinase family. Type III PI4K subfamily.</text>
</comment>
<evidence type="ECO:0000256" key="1">
    <source>
        <dbReference type="ARBA" id="ARBA00006209"/>
    </source>
</evidence>
<dbReference type="SUPFAM" id="SSF56112">
    <property type="entry name" value="Protein kinase-like (PK-like)"/>
    <property type="match status" value="1"/>
</dbReference>
<dbReference type="PANTHER" id="PTHR10048:SF15">
    <property type="entry name" value="PHOSPHATIDYLINOSITOL 4-KINASE ALPHA"/>
    <property type="match status" value="1"/>
</dbReference>
<keyword evidence="2" id="KW-0812">Transmembrane</keyword>
<protein>
    <recommendedName>
        <fullName evidence="3">PI4-kinase N-terminal domain-containing protein</fullName>
    </recommendedName>
</protein>